<protein>
    <submittedName>
        <fullName evidence="1">Uncharacterized protein</fullName>
    </submittedName>
</protein>
<dbReference type="AlphaFoldDB" id="A0A654LZD7"/>
<dbReference type="KEGG" id="taa:NMY3_01583"/>
<gene>
    <name evidence="1" type="ORF">NMY3_01583</name>
</gene>
<accession>A0A654LZD7</accession>
<organism evidence="1 2">
    <name type="scientific">Candidatus Nitrosocosmicus oleophilus</name>
    <dbReference type="NCBI Taxonomy" id="1353260"/>
    <lineage>
        <taxon>Archaea</taxon>
        <taxon>Nitrososphaerota</taxon>
        <taxon>Nitrososphaeria</taxon>
        <taxon>Nitrososphaerales</taxon>
        <taxon>Nitrososphaeraceae</taxon>
        <taxon>Candidatus Nitrosocosmicus</taxon>
    </lineage>
</organism>
<evidence type="ECO:0000313" key="1">
    <source>
        <dbReference type="EMBL" id="ALI35786.1"/>
    </source>
</evidence>
<evidence type="ECO:0000313" key="2">
    <source>
        <dbReference type="Proteomes" id="UP000058925"/>
    </source>
</evidence>
<dbReference type="OrthoDB" id="381346at2157"/>
<keyword evidence="2" id="KW-1185">Reference proteome</keyword>
<name>A0A654LZD7_9ARCH</name>
<dbReference type="GeneID" id="60421621"/>
<dbReference type="EMBL" id="CP012850">
    <property type="protein sequence ID" value="ALI35786.1"/>
    <property type="molecule type" value="Genomic_DNA"/>
</dbReference>
<proteinExistence type="predicted"/>
<dbReference type="Proteomes" id="UP000058925">
    <property type="component" value="Chromosome"/>
</dbReference>
<sequence length="63" mass="6483">MNIKKITGLCIMALTILVLTIPAISVTPTADAQNNTSSNLTGQFGSSQAEVEAQCSLSPACIT</sequence>
<reference evidence="2" key="1">
    <citation type="submission" date="2015-10" db="EMBL/GenBank/DDBJ databases">
        <title>Niche specialization of a soil ammonia-oxidizing archaeon, Candidatus Nitrosocosmicus oleophilus.</title>
        <authorList>
            <person name="Jung M.-Y."/>
            <person name="Rhee S.-K."/>
        </authorList>
    </citation>
    <scope>NUCLEOTIDE SEQUENCE [LARGE SCALE GENOMIC DNA]</scope>
    <source>
        <strain evidence="2">MY3</strain>
    </source>
</reference>
<dbReference type="RefSeq" id="WP_196818186.1">
    <property type="nucleotide sequence ID" value="NZ_CP012850.1"/>
</dbReference>